<evidence type="ECO:0000313" key="2">
    <source>
        <dbReference type="EMBL" id="PPV05552.1"/>
    </source>
</evidence>
<dbReference type="EMBL" id="MDCE01000027">
    <property type="protein sequence ID" value="PPV05552.1"/>
    <property type="molecule type" value="Genomic_DNA"/>
</dbReference>
<evidence type="ECO:0000313" key="4">
    <source>
        <dbReference type="Proteomes" id="UP000092503"/>
    </source>
</evidence>
<reference evidence="3 4" key="1">
    <citation type="submission" date="2016-06" db="EMBL/GenBank/DDBJ databases">
        <authorList>
            <person name="Kjaerup R.B."/>
            <person name="Dalgaard T.S."/>
            <person name="Juul-Madsen H.R."/>
        </authorList>
    </citation>
    <scope>NUCLEOTIDE SEQUENCE [LARGE SCALE GENOMIC DNA]</scope>
    <source>
        <strain evidence="3">LMG947</strain>
    </source>
</reference>
<name>A0A1C3NQ26_9XANT</name>
<accession>A0A1C3NQ26</accession>
<dbReference type="Proteomes" id="UP000092503">
    <property type="component" value="Unassembled WGS sequence"/>
</dbReference>
<evidence type="ECO:0000259" key="1">
    <source>
        <dbReference type="Pfam" id="PF13503"/>
    </source>
</evidence>
<dbReference type="STRING" id="56449.XBLMG947_3301"/>
<sequence>MDYALIDAAASPDAAPALQPYMEAGLARSLFERQPESSLADAGPWLVVLDGHAGLRHLLHVMDRRPGAVARLGADVGFEALFDHLEGCLDLRLADGSLAMFRFWDGRALYRVWQLLTPAQRKAFFGPVTRWSVRLQGQMWELDRSQLETSDA</sequence>
<keyword evidence="5" id="KW-1185">Reference proteome</keyword>
<dbReference type="RefSeq" id="WP_065469706.1">
    <property type="nucleotide sequence ID" value="NZ_FLTX01000054.1"/>
</dbReference>
<gene>
    <name evidence="3" type="ORF">XBLMG947_3301</name>
    <name evidence="2" type="ORF">XbrCFBP1976_16740</name>
</gene>
<dbReference type="AlphaFoldDB" id="A0A1C3NQ26"/>
<dbReference type="InterPro" id="IPR025391">
    <property type="entry name" value="DUF4123"/>
</dbReference>
<feature type="domain" description="DUF4123" evidence="1">
    <location>
        <begin position="3"/>
        <end position="122"/>
    </location>
</feature>
<dbReference type="OrthoDB" id="6184033at2"/>
<evidence type="ECO:0000313" key="3">
    <source>
        <dbReference type="EMBL" id="SBV52505.1"/>
    </source>
</evidence>
<proteinExistence type="predicted"/>
<evidence type="ECO:0000313" key="5">
    <source>
        <dbReference type="Proteomes" id="UP000239710"/>
    </source>
</evidence>
<protein>
    <submittedName>
        <fullName evidence="2">DUF4123 domain-containing protein</fullName>
    </submittedName>
</protein>
<organism evidence="3 4">
    <name type="scientific">Xanthomonas bromi</name>
    <dbReference type="NCBI Taxonomy" id="56449"/>
    <lineage>
        <taxon>Bacteria</taxon>
        <taxon>Pseudomonadati</taxon>
        <taxon>Pseudomonadota</taxon>
        <taxon>Gammaproteobacteria</taxon>
        <taxon>Lysobacterales</taxon>
        <taxon>Lysobacteraceae</taxon>
        <taxon>Xanthomonas</taxon>
    </lineage>
</organism>
<dbReference type="Proteomes" id="UP000239710">
    <property type="component" value="Unassembled WGS sequence"/>
</dbReference>
<dbReference type="EMBL" id="FLTX01000054">
    <property type="protein sequence ID" value="SBV52505.1"/>
    <property type="molecule type" value="Genomic_DNA"/>
</dbReference>
<reference evidence="2 5" key="2">
    <citation type="submission" date="2016-08" db="EMBL/GenBank/DDBJ databases">
        <title>Evolution of the type three secretion system and type three effector repertoires in Xanthomonas.</title>
        <authorList>
            <person name="Merda D."/>
            <person name="Briand M."/>
            <person name="Bosis E."/>
            <person name="Rousseau C."/>
            <person name="Portier P."/>
            <person name="Jacques M.-A."/>
            <person name="Fischer-Le Saux M."/>
        </authorList>
    </citation>
    <scope>NUCLEOTIDE SEQUENCE [LARGE SCALE GENOMIC DNA]</scope>
    <source>
        <strain evidence="2 5">CFBP1976</strain>
    </source>
</reference>
<dbReference type="Pfam" id="PF13503">
    <property type="entry name" value="DUF4123"/>
    <property type="match status" value="1"/>
</dbReference>